<reference evidence="1 2" key="1">
    <citation type="submission" date="2016-10" db="EMBL/GenBank/DDBJ databases">
        <authorList>
            <person name="de Groot N.N."/>
        </authorList>
    </citation>
    <scope>NUCLEOTIDE SEQUENCE [LARGE SCALE GENOMIC DNA]</scope>
    <source>
        <strain evidence="1 2">DSM 21001</strain>
    </source>
</reference>
<proteinExistence type="predicted"/>
<accession>A0A1I6LZ35</accession>
<organism evidence="1 2">
    <name type="scientific">Granulicella pectinivorans</name>
    <dbReference type="NCBI Taxonomy" id="474950"/>
    <lineage>
        <taxon>Bacteria</taxon>
        <taxon>Pseudomonadati</taxon>
        <taxon>Acidobacteriota</taxon>
        <taxon>Terriglobia</taxon>
        <taxon>Terriglobales</taxon>
        <taxon>Acidobacteriaceae</taxon>
        <taxon>Granulicella</taxon>
    </lineage>
</organism>
<dbReference type="RefSeq" id="WP_089838095.1">
    <property type="nucleotide sequence ID" value="NZ_FOZL01000001.1"/>
</dbReference>
<protein>
    <submittedName>
        <fullName evidence="1">CRISPR-associated protein, Csd2 family</fullName>
    </submittedName>
</protein>
<name>A0A1I6LZ35_9BACT</name>
<dbReference type="InterPro" id="IPR013418">
    <property type="entry name" value="CRISPR-assoc_prot_Cas7/Csd2"/>
</dbReference>
<dbReference type="NCBIfam" id="TIGR02589">
    <property type="entry name" value="cas_Csd2"/>
    <property type="match status" value="1"/>
</dbReference>
<dbReference type="OrthoDB" id="9776792at2"/>
<dbReference type="Proteomes" id="UP000199024">
    <property type="component" value="Unassembled WGS sequence"/>
</dbReference>
<dbReference type="Pfam" id="PF05107">
    <property type="entry name" value="Cas_Cas7"/>
    <property type="match status" value="1"/>
</dbReference>
<evidence type="ECO:0000313" key="2">
    <source>
        <dbReference type="Proteomes" id="UP000199024"/>
    </source>
</evidence>
<dbReference type="NCBIfam" id="TIGR01595">
    <property type="entry name" value="cas_CT1132"/>
    <property type="match status" value="1"/>
</dbReference>
<gene>
    <name evidence="1" type="ORF">SAMN05421771_1527</name>
</gene>
<sequence>MNRPEFTQDTVLEKRYEIVLLFDVRHGNPNGDPDADNAPRVDPETGTGLVTDVAIKRKIRNYVGLTREFAAPNNIFVKERGILANEQREAYKALGVEPDGKSVDKARAWMCQNYFDIRTFGAVMTTGKAEAEADAAIGAGKKAKGQTRLWNCGQVRGPVQFGFATSIDPITSIAHTITRVALTNPGDAGGEAVINEAGEEKASSGQMGRKHGVAYGLYRMHGFISPFLATQTGFTEKDLGTLLEALTNLFDHDRSATRGEMSVCGLWLFEHKDKLGNAPAHKVLATVELPSVPNARSFAEYQAKGITEPVEGAEALSGVTAWRYV</sequence>
<keyword evidence="2" id="KW-1185">Reference proteome</keyword>
<dbReference type="InterPro" id="IPR006482">
    <property type="entry name" value="Cas7_Csh2/Csh2"/>
</dbReference>
<dbReference type="GO" id="GO:0043571">
    <property type="term" value="P:maintenance of CRISPR repeat elements"/>
    <property type="evidence" value="ECO:0007669"/>
    <property type="project" value="InterPro"/>
</dbReference>
<dbReference type="STRING" id="474950.SAMN05421771_1527"/>
<dbReference type="EMBL" id="FOZL01000001">
    <property type="protein sequence ID" value="SFS08731.1"/>
    <property type="molecule type" value="Genomic_DNA"/>
</dbReference>
<dbReference type="AlphaFoldDB" id="A0A1I6LZ35"/>
<evidence type="ECO:0000313" key="1">
    <source>
        <dbReference type="EMBL" id="SFS08731.1"/>
    </source>
</evidence>